<evidence type="ECO:0000256" key="1">
    <source>
        <dbReference type="SAM" id="Phobius"/>
    </source>
</evidence>
<evidence type="ECO:0008006" key="3">
    <source>
        <dbReference type="Google" id="ProtNLM"/>
    </source>
</evidence>
<gene>
    <name evidence="2" type="ORF">HELGO_WM24813</name>
</gene>
<organism evidence="2">
    <name type="scientific">uncultured Aureispira sp</name>
    <dbReference type="NCBI Taxonomy" id="1331704"/>
    <lineage>
        <taxon>Bacteria</taxon>
        <taxon>Pseudomonadati</taxon>
        <taxon>Bacteroidota</taxon>
        <taxon>Saprospiria</taxon>
        <taxon>Saprospirales</taxon>
        <taxon>Saprospiraceae</taxon>
        <taxon>Aureispira</taxon>
        <taxon>environmental samples</taxon>
    </lineage>
</organism>
<keyword evidence="1" id="KW-0472">Membrane</keyword>
<dbReference type="EMBL" id="CACVAQ010000497">
    <property type="protein sequence ID" value="CAA6829490.1"/>
    <property type="molecule type" value="Genomic_DNA"/>
</dbReference>
<dbReference type="PANTHER" id="PTHR37947">
    <property type="entry name" value="BLL2462 PROTEIN"/>
    <property type="match status" value="1"/>
</dbReference>
<feature type="transmembrane region" description="Helical" evidence="1">
    <location>
        <begin position="47"/>
        <end position="71"/>
    </location>
</feature>
<dbReference type="PANTHER" id="PTHR37947:SF1">
    <property type="entry name" value="BLL2462 PROTEIN"/>
    <property type="match status" value="1"/>
</dbReference>
<feature type="transmembrane region" description="Helical" evidence="1">
    <location>
        <begin position="12"/>
        <end position="35"/>
    </location>
</feature>
<keyword evidence="1" id="KW-1133">Transmembrane helix</keyword>
<sequence length="701" mass="78814">MNNIFLQSNIIFQYPTWFIFLCLLAGAIYAFSLYYRDKSFGEQSRKLNIGLGTLRFSTVTIICLLLLSPVIKRTITQTQQPIVVLAQDNSESIGGSMSEETQAQYQKDMEVLKEQLSATYDLKTYSFGSTVREGIDYSFSDKATDIAGFMQEMYDLYSNQNIGTIIWASDGIYNQGSDPIYLGNKLNTPVFSVALGDTIPKKDLVLKKVYNNQITYLGDRFTVQIDLAAINCGASATKLTISKGGKRLQEKLITIANNDFFTTEEITLEATRSGVQKYTVSLSPIGGEATQANNSKNFYIDVLDARQKILLLAESPHPDMAAIKRTINNNKNYEVEIKYADDFSESVAGYDFVILHQLPSIRNNISTVLTTIRTKKIPHLFVVGTLTNLPNLNQSQDLVQINGRGNQTNDAQGTLVPSFNTFTLDDRVKDLIAQLPPVTTPFAEFKPKADAMVLLNQRIGSINTEYPLLVLGEEQGLKKGVLTGEGIWKWRIFDYVQNQSHDLFDELLGKVIQYLSTKEDKRRFRAFASNTLYNENEVITIDAELYNSNYERINTPEARLTITNDKGEKFPFTFNKTESSYALNAGRLPEGSYQFEAKTVFNGEELKSGGAFSVQSIQLEVFETTANHQLLNLISNKNGGTVVGPTELLKLPELITAKGFAKPVLYDTVKTRSLIHLKWIFFLLLGLLSLEWFLRRYFGSY</sequence>
<name>A0A6S6UKT4_9BACT</name>
<dbReference type="AlphaFoldDB" id="A0A6S6UKT4"/>
<feature type="transmembrane region" description="Helical" evidence="1">
    <location>
        <begin position="676"/>
        <end position="694"/>
    </location>
</feature>
<proteinExistence type="predicted"/>
<keyword evidence="1" id="KW-0812">Transmembrane</keyword>
<evidence type="ECO:0000313" key="2">
    <source>
        <dbReference type="EMBL" id="CAA6829490.1"/>
    </source>
</evidence>
<protein>
    <recommendedName>
        <fullName evidence="3">VWA domain-containing protein</fullName>
    </recommendedName>
</protein>
<reference evidence="2" key="1">
    <citation type="submission" date="2020-01" db="EMBL/GenBank/DDBJ databases">
        <authorList>
            <person name="Meier V. D."/>
            <person name="Meier V D."/>
        </authorList>
    </citation>
    <scope>NUCLEOTIDE SEQUENCE</scope>
    <source>
        <strain evidence="2">HLG_WM_MAG_10</strain>
    </source>
</reference>
<accession>A0A6S6UKT4</accession>